<comment type="similarity">
    <text evidence="1">Belongs to the glycosyl hydrolase 2 family.</text>
</comment>
<dbReference type="InterPro" id="IPR013783">
    <property type="entry name" value="Ig-like_fold"/>
</dbReference>
<keyword evidence="2" id="KW-0378">Hydrolase</keyword>
<dbReference type="InterPro" id="IPR008979">
    <property type="entry name" value="Galactose-bd-like_sf"/>
</dbReference>
<dbReference type="InterPro" id="IPR017853">
    <property type="entry name" value="GH"/>
</dbReference>
<dbReference type="Gene3D" id="2.60.40.10">
    <property type="entry name" value="Immunoglobulins"/>
    <property type="match status" value="1"/>
</dbReference>
<evidence type="ECO:0000256" key="1">
    <source>
        <dbReference type="ARBA" id="ARBA00007401"/>
    </source>
</evidence>
<dbReference type="PANTHER" id="PTHR42732:SF2">
    <property type="entry name" value="BETA-MANNOSIDASE"/>
    <property type="match status" value="1"/>
</dbReference>
<evidence type="ECO:0000313" key="7">
    <source>
        <dbReference type="EMBL" id="SUZ80157.1"/>
    </source>
</evidence>
<organism evidence="7">
    <name type="scientific">marine metagenome</name>
    <dbReference type="NCBI Taxonomy" id="408172"/>
    <lineage>
        <taxon>unclassified sequences</taxon>
        <taxon>metagenomes</taxon>
        <taxon>ecological metagenomes</taxon>
    </lineage>
</organism>
<dbReference type="Pfam" id="PF02836">
    <property type="entry name" value="Glyco_hydro_2_C"/>
    <property type="match status" value="1"/>
</dbReference>
<evidence type="ECO:0000259" key="5">
    <source>
        <dbReference type="Pfam" id="PF02836"/>
    </source>
</evidence>
<dbReference type="SUPFAM" id="SSF49785">
    <property type="entry name" value="Galactose-binding domain-like"/>
    <property type="match status" value="1"/>
</dbReference>
<evidence type="ECO:0000259" key="4">
    <source>
        <dbReference type="Pfam" id="PF00703"/>
    </source>
</evidence>
<keyword evidence="3" id="KW-0326">Glycosidase</keyword>
<dbReference type="InterPro" id="IPR036156">
    <property type="entry name" value="Beta-gal/glucu_dom_sf"/>
</dbReference>
<dbReference type="InterPro" id="IPR006102">
    <property type="entry name" value="Ig-like_GH2"/>
</dbReference>
<name>A0A381QQH2_9ZZZZ</name>
<dbReference type="Gene3D" id="2.60.120.260">
    <property type="entry name" value="Galactose-binding domain-like"/>
    <property type="match status" value="1"/>
</dbReference>
<dbReference type="SUPFAM" id="SSF49303">
    <property type="entry name" value="beta-Galactosidase/glucuronidase domain"/>
    <property type="match status" value="1"/>
</dbReference>
<feature type="domain" description="Glycoside hydrolase family 2 catalytic" evidence="5">
    <location>
        <begin position="349"/>
        <end position="480"/>
    </location>
</feature>
<gene>
    <name evidence="7" type="ORF">METZ01_LOCUS33011</name>
</gene>
<accession>A0A381QQH2</accession>
<dbReference type="GO" id="GO:0005975">
    <property type="term" value="P:carbohydrate metabolic process"/>
    <property type="evidence" value="ECO:0007669"/>
    <property type="project" value="InterPro"/>
</dbReference>
<dbReference type="SUPFAM" id="SSF51445">
    <property type="entry name" value="(Trans)glycosidases"/>
    <property type="match status" value="1"/>
</dbReference>
<dbReference type="PANTHER" id="PTHR42732">
    <property type="entry name" value="BETA-GALACTOSIDASE"/>
    <property type="match status" value="1"/>
</dbReference>
<feature type="domain" description="Glycoside hydrolase family 2 immunoglobulin-like beta-sandwich" evidence="4">
    <location>
        <begin position="217"/>
        <end position="306"/>
    </location>
</feature>
<evidence type="ECO:0000256" key="2">
    <source>
        <dbReference type="ARBA" id="ARBA00022801"/>
    </source>
</evidence>
<reference evidence="7" key="1">
    <citation type="submission" date="2018-05" db="EMBL/GenBank/DDBJ databases">
        <authorList>
            <person name="Lanie J.A."/>
            <person name="Ng W.-L."/>
            <person name="Kazmierczak K.M."/>
            <person name="Andrzejewski T.M."/>
            <person name="Davidsen T.M."/>
            <person name="Wayne K.J."/>
            <person name="Tettelin H."/>
            <person name="Glass J.I."/>
            <person name="Rusch D."/>
            <person name="Podicherti R."/>
            <person name="Tsui H.-C.T."/>
            <person name="Winkler M.E."/>
        </authorList>
    </citation>
    <scope>NUCLEOTIDE SEQUENCE</scope>
</reference>
<proteinExistence type="inferred from homology"/>
<dbReference type="Gene3D" id="3.20.20.80">
    <property type="entry name" value="Glycosidases"/>
    <property type="match status" value="1"/>
</dbReference>
<dbReference type="InterPro" id="IPR051913">
    <property type="entry name" value="GH2_Domain-Containing"/>
</dbReference>
<dbReference type="GO" id="GO:0004553">
    <property type="term" value="F:hydrolase activity, hydrolyzing O-glycosyl compounds"/>
    <property type="evidence" value="ECO:0007669"/>
    <property type="project" value="InterPro"/>
</dbReference>
<feature type="domain" description="Glycosyl hydrolases family 2 sugar binding" evidence="6">
    <location>
        <begin position="100"/>
        <end position="176"/>
    </location>
</feature>
<dbReference type="InterPro" id="IPR006104">
    <property type="entry name" value="Glyco_hydro_2_N"/>
</dbReference>
<dbReference type="InterPro" id="IPR006103">
    <property type="entry name" value="Glyco_hydro_2_cat"/>
</dbReference>
<protein>
    <recommendedName>
        <fullName evidence="8">Beta-galactosidase</fullName>
    </recommendedName>
</protein>
<dbReference type="Pfam" id="PF00703">
    <property type="entry name" value="Glyco_hydro_2"/>
    <property type="match status" value="1"/>
</dbReference>
<evidence type="ECO:0000259" key="6">
    <source>
        <dbReference type="Pfam" id="PF02837"/>
    </source>
</evidence>
<evidence type="ECO:0008006" key="8">
    <source>
        <dbReference type="Google" id="ProtNLM"/>
    </source>
</evidence>
<dbReference type="AlphaFoldDB" id="A0A381QQH2"/>
<dbReference type="EMBL" id="UINC01001416">
    <property type="protein sequence ID" value="SUZ80157.1"/>
    <property type="molecule type" value="Genomic_DNA"/>
</dbReference>
<evidence type="ECO:0000256" key="3">
    <source>
        <dbReference type="ARBA" id="ARBA00023295"/>
    </source>
</evidence>
<dbReference type="Pfam" id="PF02837">
    <property type="entry name" value="Glyco_hydro_2_N"/>
    <property type="match status" value="1"/>
</dbReference>
<sequence length="604" mass="70572">MKKHVLFCCCYFFFICVQAQWKPEGNKIITKWAESINPEYVHQEYPRPRLVRNEWKNLNGLWDYEITKLGVNKPNFYKNKILVPFPIESSLSGVHKNVGKDNELWYHSTFIIPKLWKGKNIILHFGGVDWKSEVWINDVYVGSHQGGYDPFSFDITSYLNNKKNQKLVVKVWDPTDEGYQPRGKQTINPHGIWYTAVTGIWQTVWIEPVNSNYIKTVNIVSNVDESNISIKLISSETLEKDYFEVIIKDGNTIVSSVKSPVKFNLDVLINNAKLWSPESPFLYDMEINLVSNGKIVDSIKSYFAMRKISTRKDENGIFRLQLNNEDYFQFGTLDQGWWPDGLYTAPSDDALKYDIIKTKELGFNMIRKHVKVESARWYYHADKIGMLVWQDMPNGENFRFPKWQRDKFFDGNEFIPSSESEDNFRSEWKKIIDFLYSNPSVVCWVPFNEAWGQFKTVEISEWTKIYDPSRLVNSASGGNYYRTGDITDTHNYPDPKMLFFDNERVNVLGEYGGIGLAIDGHLWQPDKNWGYIKFKNSIEATDQYVSLANQLYKMIESGFSAAIYTQITDVEIEVNGLMTYDRKIVKLDLERVREINRKICNVFQ</sequence>